<keyword evidence="4" id="KW-1185">Reference proteome</keyword>
<dbReference type="Gene3D" id="1.10.150.690">
    <property type="entry name" value="DUF2063"/>
    <property type="match status" value="1"/>
</dbReference>
<dbReference type="InterPro" id="IPR044922">
    <property type="entry name" value="DUF2063_N_sf"/>
</dbReference>
<name>A0A8B2NU36_9HYPH</name>
<evidence type="ECO:0000256" key="1">
    <source>
        <dbReference type="SAM" id="MobiDB-lite"/>
    </source>
</evidence>
<dbReference type="RefSeq" id="WP_111347197.1">
    <property type="nucleotide sequence ID" value="NZ_QHHQ01000003.1"/>
</dbReference>
<feature type="compositionally biased region" description="Low complexity" evidence="1">
    <location>
        <begin position="8"/>
        <end position="19"/>
    </location>
</feature>
<dbReference type="Pfam" id="PF09836">
    <property type="entry name" value="DUF2063"/>
    <property type="match status" value="1"/>
</dbReference>
<protein>
    <submittedName>
        <fullName evidence="3">DUF2063 domain-containing protein</fullName>
    </submittedName>
</protein>
<feature type="domain" description="Putative DNA-binding" evidence="2">
    <location>
        <begin position="32"/>
        <end position="119"/>
    </location>
</feature>
<reference evidence="3 4" key="1">
    <citation type="submission" date="2018-05" db="EMBL/GenBank/DDBJ databases">
        <title>Acuticoccus sediminis sp. nov., isolated from deep-sea sediment of Indian Ocean.</title>
        <authorList>
            <person name="Liu X."/>
            <person name="Lai Q."/>
            <person name="Du Y."/>
            <person name="Sun F."/>
            <person name="Zhang X."/>
            <person name="Wang S."/>
            <person name="Shao Z."/>
        </authorList>
    </citation>
    <scope>NUCLEOTIDE SEQUENCE [LARGE SCALE GENOMIC DNA]</scope>
    <source>
        <strain evidence="3 4">PTG4-2</strain>
    </source>
</reference>
<dbReference type="InterPro" id="IPR018640">
    <property type="entry name" value="DUF2063"/>
</dbReference>
<accession>A0A8B2NU36</accession>
<proteinExistence type="predicted"/>
<evidence type="ECO:0000313" key="3">
    <source>
        <dbReference type="EMBL" id="RAI00795.1"/>
    </source>
</evidence>
<gene>
    <name evidence="3" type="ORF">DLJ53_16265</name>
</gene>
<evidence type="ECO:0000313" key="4">
    <source>
        <dbReference type="Proteomes" id="UP000249590"/>
    </source>
</evidence>
<comment type="caution">
    <text evidence="3">The sequence shown here is derived from an EMBL/GenBank/DDBJ whole genome shotgun (WGS) entry which is preliminary data.</text>
</comment>
<evidence type="ECO:0000259" key="2">
    <source>
        <dbReference type="Pfam" id="PF09836"/>
    </source>
</evidence>
<organism evidence="3 4">
    <name type="scientific">Acuticoccus sediminis</name>
    <dbReference type="NCBI Taxonomy" id="2184697"/>
    <lineage>
        <taxon>Bacteria</taxon>
        <taxon>Pseudomonadati</taxon>
        <taxon>Pseudomonadota</taxon>
        <taxon>Alphaproteobacteria</taxon>
        <taxon>Hyphomicrobiales</taxon>
        <taxon>Amorphaceae</taxon>
        <taxon>Acuticoccus</taxon>
    </lineage>
</organism>
<sequence length="257" mass="26821">MPPEEEAPSAPAAPASGGAEARRPRDAALAAGFAEALNRRGTPVEGLTDGRGRDAADRFRVYRNTVVHSLSEALATTFPATRRLMGADDFKGAAVAYAEAVKPASPVLFRYGETFPEFLMAPGHLPRHVGECARIEYGRVQAFHAADRAPLAPDRLTLPPPRLARARFVAHPATRFLATPHGGYGAWHDGVPCSTAAVAVTRPEFDVLVLPLAAPAAEFAARLADGTPLGEAASVEGLDLTAALAALLSAGAFADLS</sequence>
<feature type="region of interest" description="Disordered" evidence="1">
    <location>
        <begin position="1"/>
        <end position="25"/>
    </location>
</feature>
<dbReference type="EMBL" id="QHHQ01000003">
    <property type="protein sequence ID" value="RAI00795.1"/>
    <property type="molecule type" value="Genomic_DNA"/>
</dbReference>
<dbReference type="OrthoDB" id="4146344at2"/>
<dbReference type="Proteomes" id="UP000249590">
    <property type="component" value="Unassembled WGS sequence"/>
</dbReference>
<dbReference type="AlphaFoldDB" id="A0A8B2NU36"/>